<sequence length="142" mass="16909">MYRNELDLFIFSSSNRRIQILGSFNIHADIWVCIFNPEQDIFTTDSEDQNVKAFNFNQNQIVELTGYKLAVTFLDWKYSQNQLILYSDNRIYNNKVLCSIIQSHQSNQLIYFFKKRMVYFNLNECILESSCCGLSKWIFLLI</sequence>
<reference evidence="1" key="1">
    <citation type="submission" date="2021-01" db="EMBL/GenBank/DDBJ databases">
        <authorList>
            <consortium name="Genoscope - CEA"/>
            <person name="William W."/>
        </authorList>
    </citation>
    <scope>NUCLEOTIDE SEQUENCE</scope>
</reference>
<organism evidence="1 2">
    <name type="scientific">Paramecium sonneborni</name>
    <dbReference type="NCBI Taxonomy" id="65129"/>
    <lineage>
        <taxon>Eukaryota</taxon>
        <taxon>Sar</taxon>
        <taxon>Alveolata</taxon>
        <taxon>Ciliophora</taxon>
        <taxon>Intramacronucleata</taxon>
        <taxon>Oligohymenophorea</taxon>
        <taxon>Peniculida</taxon>
        <taxon>Parameciidae</taxon>
        <taxon>Paramecium</taxon>
    </lineage>
</organism>
<keyword evidence="2" id="KW-1185">Reference proteome</keyword>
<proteinExistence type="predicted"/>
<comment type="caution">
    <text evidence="1">The sequence shown here is derived from an EMBL/GenBank/DDBJ whole genome shotgun (WGS) entry which is preliminary data.</text>
</comment>
<dbReference type="AlphaFoldDB" id="A0A8S1NCX2"/>
<dbReference type="EMBL" id="CAJJDN010000055">
    <property type="protein sequence ID" value="CAD8089992.1"/>
    <property type="molecule type" value="Genomic_DNA"/>
</dbReference>
<evidence type="ECO:0000313" key="2">
    <source>
        <dbReference type="Proteomes" id="UP000692954"/>
    </source>
</evidence>
<accession>A0A8S1NCX2</accession>
<dbReference type="Proteomes" id="UP000692954">
    <property type="component" value="Unassembled WGS sequence"/>
</dbReference>
<gene>
    <name evidence="1" type="ORF">PSON_ATCC_30995.1.T0550092</name>
</gene>
<name>A0A8S1NCX2_9CILI</name>
<evidence type="ECO:0000313" key="1">
    <source>
        <dbReference type="EMBL" id="CAD8089992.1"/>
    </source>
</evidence>
<protein>
    <submittedName>
        <fullName evidence="1">Uncharacterized protein</fullName>
    </submittedName>
</protein>
<dbReference type="OrthoDB" id="2096344at2759"/>